<name>A0A6A3CRJ9_HIBSY</name>
<reference evidence="2" key="1">
    <citation type="submission" date="2019-09" db="EMBL/GenBank/DDBJ databases">
        <title>Draft genome information of white flower Hibiscus syriacus.</title>
        <authorList>
            <person name="Kim Y.-M."/>
        </authorList>
    </citation>
    <scope>NUCLEOTIDE SEQUENCE [LARGE SCALE GENOMIC DNA]</scope>
    <source>
        <strain evidence="2">YM2019G1</strain>
    </source>
</reference>
<keyword evidence="3" id="KW-1185">Reference proteome</keyword>
<gene>
    <name evidence="2" type="ORF">F3Y22_tig00003398pilonHSYRG00171</name>
</gene>
<protein>
    <recommendedName>
        <fullName evidence="1">F-box domain-containing protein</fullName>
    </recommendedName>
</protein>
<evidence type="ECO:0000313" key="3">
    <source>
        <dbReference type="Proteomes" id="UP000436088"/>
    </source>
</evidence>
<dbReference type="Pfam" id="PF00646">
    <property type="entry name" value="F-box"/>
    <property type="match status" value="1"/>
</dbReference>
<dbReference type="CDD" id="cd22157">
    <property type="entry name" value="F-box_AtFBW1-like"/>
    <property type="match status" value="1"/>
</dbReference>
<dbReference type="PANTHER" id="PTHR31672:SF13">
    <property type="entry name" value="F-BOX PROTEIN CPR30-LIKE"/>
    <property type="match status" value="1"/>
</dbReference>
<feature type="domain" description="F-box" evidence="1">
    <location>
        <begin position="5"/>
        <end position="51"/>
    </location>
</feature>
<dbReference type="AlphaFoldDB" id="A0A6A3CRJ9"/>
<sequence length="186" mass="21256">MQGLSKSITELPEMLVLEIPSKLPIKSLTRFKCVCKPWASLFQTLYFIAKHQQNNLKNDNHNLLLKRCHGNTHDVIHHFSQLSIEKGQNFRVENNINLPFFQNYWYEPLVDGPCNGILCLHDAGKASFWNPSTRKFKILPRSTVQRTPTIDSTNLVGNTDRLILSFDMVNETFSTLPLPKFGGTLA</sequence>
<dbReference type="PANTHER" id="PTHR31672">
    <property type="entry name" value="BNACNNG10540D PROTEIN"/>
    <property type="match status" value="1"/>
</dbReference>
<dbReference type="SMART" id="SM00256">
    <property type="entry name" value="FBOX"/>
    <property type="match status" value="1"/>
</dbReference>
<dbReference type="InterPro" id="IPR036047">
    <property type="entry name" value="F-box-like_dom_sf"/>
</dbReference>
<evidence type="ECO:0000313" key="2">
    <source>
        <dbReference type="EMBL" id="KAE8729769.1"/>
    </source>
</evidence>
<dbReference type="InterPro" id="IPR050796">
    <property type="entry name" value="SCF_F-box_component"/>
</dbReference>
<organism evidence="2 3">
    <name type="scientific">Hibiscus syriacus</name>
    <name type="common">Rose of Sharon</name>
    <dbReference type="NCBI Taxonomy" id="106335"/>
    <lineage>
        <taxon>Eukaryota</taxon>
        <taxon>Viridiplantae</taxon>
        <taxon>Streptophyta</taxon>
        <taxon>Embryophyta</taxon>
        <taxon>Tracheophyta</taxon>
        <taxon>Spermatophyta</taxon>
        <taxon>Magnoliopsida</taxon>
        <taxon>eudicotyledons</taxon>
        <taxon>Gunneridae</taxon>
        <taxon>Pentapetalae</taxon>
        <taxon>rosids</taxon>
        <taxon>malvids</taxon>
        <taxon>Malvales</taxon>
        <taxon>Malvaceae</taxon>
        <taxon>Malvoideae</taxon>
        <taxon>Hibiscus</taxon>
    </lineage>
</organism>
<dbReference type="EMBL" id="VEPZ02000218">
    <property type="protein sequence ID" value="KAE8729769.1"/>
    <property type="molecule type" value="Genomic_DNA"/>
</dbReference>
<dbReference type="SUPFAM" id="SSF81383">
    <property type="entry name" value="F-box domain"/>
    <property type="match status" value="1"/>
</dbReference>
<dbReference type="Proteomes" id="UP000436088">
    <property type="component" value="Unassembled WGS sequence"/>
</dbReference>
<evidence type="ECO:0000259" key="1">
    <source>
        <dbReference type="PROSITE" id="PS50181"/>
    </source>
</evidence>
<proteinExistence type="predicted"/>
<accession>A0A6A3CRJ9</accession>
<dbReference type="PROSITE" id="PS50181">
    <property type="entry name" value="FBOX"/>
    <property type="match status" value="1"/>
</dbReference>
<dbReference type="Gene3D" id="1.20.1280.50">
    <property type="match status" value="1"/>
</dbReference>
<dbReference type="InterPro" id="IPR001810">
    <property type="entry name" value="F-box_dom"/>
</dbReference>
<comment type="caution">
    <text evidence="2">The sequence shown here is derived from an EMBL/GenBank/DDBJ whole genome shotgun (WGS) entry which is preliminary data.</text>
</comment>